<accession>A0ABW7EVJ9</accession>
<dbReference type="Pfam" id="PF11218">
    <property type="entry name" value="DUF3011"/>
    <property type="match status" value="1"/>
</dbReference>
<keyword evidence="3" id="KW-1185">Reference proteome</keyword>
<feature type="compositionally biased region" description="Low complexity" evidence="1">
    <location>
        <begin position="240"/>
        <end position="256"/>
    </location>
</feature>
<dbReference type="Proteomes" id="UP001606210">
    <property type="component" value="Unassembled WGS sequence"/>
</dbReference>
<proteinExistence type="predicted"/>
<comment type="caution">
    <text evidence="2">The sequence shown here is derived from an EMBL/GenBank/DDBJ whole genome shotgun (WGS) entry which is preliminary data.</text>
</comment>
<evidence type="ECO:0000256" key="1">
    <source>
        <dbReference type="SAM" id="MobiDB-lite"/>
    </source>
</evidence>
<organism evidence="2 3">
    <name type="scientific">Pelomonas parva</name>
    <dbReference type="NCBI Taxonomy" id="3299032"/>
    <lineage>
        <taxon>Bacteria</taxon>
        <taxon>Pseudomonadati</taxon>
        <taxon>Pseudomonadota</taxon>
        <taxon>Betaproteobacteria</taxon>
        <taxon>Burkholderiales</taxon>
        <taxon>Sphaerotilaceae</taxon>
        <taxon>Roseateles</taxon>
    </lineage>
</organism>
<feature type="compositionally biased region" description="Polar residues" evidence="1">
    <location>
        <begin position="202"/>
        <end position="211"/>
    </location>
</feature>
<sequence>MLARHCQKSAAAPSSLGRAVLPGPAAAEETLGCDSRSFSYRYCRADTDNRMELLRQRSLIDCREGRYWGHDRYGVWVDRGCPADFRVGRNDHHDRHKTVGSGVAIVGLATLTALVSSRKQQARQGRPGVRRYPPPWVISVVHSAFAAPATHERSNSGRAPGRSQAGPVGDVLAGRARKHRRPPGGRLGRPASSGARPGEGLTFTSAATTRRSGSRPGCSFCPAFAAPPQRRSVAGESTPSRRSASRIPPSRTWSYS</sequence>
<evidence type="ECO:0000313" key="3">
    <source>
        <dbReference type="Proteomes" id="UP001606210"/>
    </source>
</evidence>
<dbReference type="InterPro" id="IPR021381">
    <property type="entry name" value="DUF3011"/>
</dbReference>
<gene>
    <name evidence="2" type="ORF">ACG00Y_00525</name>
</gene>
<dbReference type="RefSeq" id="WP_394475305.1">
    <property type="nucleotide sequence ID" value="NZ_JBIGHV010000001.1"/>
</dbReference>
<dbReference type="EMBL" id="JBIGHV010000001">
    <property type="protein sequence ID" value="MFG6428374.1"/>
    <property type="molecule type" value="Genomic_DNA"/>
</dbReference>
<evidence type="ECO:0000313" key="2">
    <source>
        <dbReference type="EMBL" id="MFG6428374.1"/>
    </source>
</evidence>
<name>A0ABW7EVJ9_9BURK</name>
<reference evidence="2 3" key="1">
    <citation type="submission" date="2024-08" db="EMBL/GenBank/DDBJ databases">
        <authorList>
            <person name="Lu H."/>
        </authorList>
    </citation>
    <scope>NUCLEOTIDE SEQUENCE [LARGE SCALE GENOMIC DNA]</scope>
    <source>
        <strain evidence="2 3">LYH14W</strain>
    </source>
</reference>
<protein>
    <submittedName>
        <fullName evidence="2">DUF3011 domain-containing protein</fullName>
    </submittedName>
</protein>
<feature type="region of interest" description="Disordered" evidence="1">
    <location>
        <begin position="148"/>
        <end position="256"/>
    </location>
</feature>